<sequence length="243" mass="25562">MVADYDHCDSPVDPKGGCTHYDDVDGVGQEAGQFVDVEIVEVEVAGTLFGVVGHFAFVDSRSPADHGIPSCDEKLLSSSAALGGVACKVGAVAVAVVVVVAWSDAVVGLGGVRKRCGLGLGPAVLGLLATVEKLDELALRFESLEIWEFNVWLIGLGLGRSLSWLIFSTPGAGFDLFNDLTPASSRSGSGCLPAIGDDWLDKVPVLPVSDDIGENLEFWKSFLAALFMLARDWNWAVLPSVGV</sequence>
<reference evidence="1" key="2">
    <citation type="submission" date="2021-01" db="EMBL/GenBank/DDBJ databases">
        <authorList>
            <person name="Schikora-Tamarit M.A."/>
        </authorList>
    </citation>
    <scope>NUCLEOTIDE SEQUENCE</scope>
    <source>
        <strain evidence="1">CBS2887</strain>
    </source>
</reference>
<keyword evidence="2" id="KW-1185">Reference proteome</keyword>
<evidence type="ECO:0000313" key="1">
    <source>
        <dbReference type="EMBL" id="KAH3687388.1"/>
    </source>
</evidence>
<dbReference type="AlphaFoldDB" id="A0A9P8QBA0"/>
<protein>
    <submittedName>
        <fullName evidence="1">Uncharacterized protein</fullName>
    </submittedName>
</protein>
<proteinExistence type="predicted"/>
<organism evidence="1 2">
    <name type="scientific">Wickerhamomyces pijperi</name>
    <name type="common">Yeast</name>
    <name type="synonym">Pichia pijperi</name>
    <dbReference type="NCBI Taxonomy" id="599730"/>
    <lineage>
        <taxon>Eukaryota</taxon>
        <taxon>Fungi</taxon>
        <taxon>Dikarya</taxon>
        <taxon>Ascomycota</taxon>
        <taxon>Saccharomycotina</taxon>
        <taxon>Saccharomycetes</taxon>
        <taxon>Phaffomycetales</taxon>
        <taxon>Wickerhamomycetaceae</taxon>
        <taxon>Wickerhamomyces</taxon>
    </lineage>
</organism>
<name>A0A9P8QBA0_WICPI</name>
<evidence type="ECO:0000313" key="2">
    <source>
        <dbReference type="Proteomes" id="UP000774326"/>
    </source>
</evidence>
<reference evidence="1" key="1">
    <citation type="journal article" date="2021" name="Open Biol.">
        <title>Shared evolutionary footprints suggest mitochondrial oxidative damage underlies multiple complex I losses in fungi.</title>
        <authorList>
            <person name="Schikora-Tamarit M.A."/>
            <person name="Marcet-Houben M."/>
            <person name="Nosek J."/>
            <person name="Gabaldon T."/>
        </authorList>
    </citation>
    <scope>NUCLEOTIDE SEQUENCE</scope>
    <source>
        <strain evidence="1">CBS2887</strain>
    </source>
</reference>
<gene>
    <name evidence="1" type="ORF">WICPIJ_001665</name>
</gene>
<comment type="caution">
    <text evidence="1">The sequence shown here is derived from an EMBL/GenBank/DDBJ whole genome shotgun (WGS) entry which is preliminary data.</text>
</comment>
<accession>A0A9P8QBA0</accession>
<dbReference type="Proteomes" id="UP000774326">
    <property type="component" value="Unassembled WGS sequence"/>
</dbReference>
<dbReference type="EMBL" id="JAEUBG010000861">
    <property type="protein sequence ID" value="KAH3687388.1"/>
    <property type="molecule type" value="Genomic_DNA"/>
</dbReference>